<protein>
    <recommendedName>
        <fullName evidence="8">Arginine biosynthesis bifunctional protein ArgJ</fullName>
    </recommendedName>
    <domain>
        <recommendedName>
            <fullName evidence="8">Glutamate N-acetyltransferase</fullName>
            <ecNumber evidence="8">2.3.1.35</ecNumber>
        </recommendedName>
        <alternativeName>
            <fullName evidence="8">Ornithine acetyltransferase</fullName>
            <shortName evidence="8">OATase</shortName>
        </alternativeName>
        <alternativeName>
            <fullName evidence="8">Ornithine transacetylase</fullName>
        </alternativeName>
    </domain>
    <domain>
        <recommendedName>
            <fullName evidence="8">Amino-acid acetyltransferase</fullName>
            <ecNumber evidence="8">2.3.1.1</ecNumber>
        </recommendedName>
        <alternativeName>
            <fullName evidence="8">N-acetylglutamate synthase</fullName>
            <shortName evidence="8">AGSase</shortName>
        </alternativeName>
    </domain>
    <component>
        <recommendedName>
            <fullName evidence="8">Arginine biosynthesis bifunctional protein ArgJ alpha chain</fullName>
        </recommendedName>
    </component>
    <component>
        <recommendedName>
            <fullName evidence="8">Arginine biosynthesis bifunctional protein ArgJ beta chain</fullName>
        </recommendedName>
    </component>
</protein>
<feature type="binding site" evidence="8">
    <location>
        <position position="168"/>
    </location>
    <ligand>
        <name>substrate</name>
    </ligand>
</feature>
<feature type="chain" id="PRO_5029077026" description="Arginine biosynthesis bifunctional protein ArgJ beta chain" evidence="8">
    <location>
        <begin position="179"/>
        <end position="383"/>
    </location>
</feature>
<keyword evidence="4 8" id="KW-0963">Cytoplasm</keyword>
<keyword evidence="8" id="KW-0511">Multifunctional enzyme</keyword>
<dbReference type="CDD" id="cd02152">
    <property type="entry name" value="OAT"/>
    <property type="match status" value="1"/>
</dbReference>
<dbReference type="InterPro" id="IPR002813">
    <property type="entry name" value="Arg_biosynth_ArgJ"/>
</dbReference>
<organism evidence="9 10">
    <name type="scientific">Streptomyces venezuelae</name>
    <dbReference type="NCBI Taxonomy" id="54571"/>
    <lineage>
        <taxon>Bacteria</taxon>
        <taxon>Bacillati</taxon>
        <taxon>Actinomycetota</taxon>
        <taxon>Actinomycetes</taxon>
        <taxon>Kitasatosporales</taxon>
        <taxon>Streptomycetaceae</taxon>
        <taxon>Streptomyces</taxon>
    </lineage>
</organism>
<dbReference type="Gene3D" id="3.60.70.12">
    <property type="entry name" value="L-amino peptidase D-ALA esterase/amidase"/>
    <property type="match status" value="1"/>
</dbReference>
<proteinExistence type="inferred from homology"/>
<keyword evidence="10" id="KW-1185">Reference proteome</keyword>
<sequence>MSVTAAQGFAASGVSAGIKDSGAPDLALVVNRGPSDAAAAVFTSNRVQAAPVRWSRRVIGDGALAAVVLNSGGANACTGPAGEDDARAMAERTARALCVEAEQVAVCSTGLIGVRLPMDRVTAGIDTAAAALSEDGGELAAIAIKTTDSVHKTAVASGPGWTVGGMAKGAGMLAPGLATMLVVLTTDADVGAPALDTALRDAVRTTFDRVDSDGCMSTNDTVLLLASGASGVRPDPAEFTEAVHRVCLDLALRLVADAEGASKEIEVRVVGAASEPDAVMVGRSIARNNLLKCALHGEDPNWGRVLSAIGTTSAVFDPDRLDVSINGVQVCRDGAAGEPRDKVDLSGREVTVTVDLRSGDASATIWTNDLTAAYVHENSAYSS</sequence>
<evidence type="ECO:0000256" key="7">
    <source>
        <dbReference type="ARBA" id="ARBA00023315"/>
    </source>
</evidence>
<feature type="active site" description="Nucleophile" evidence="8">
    <location>
        <position position="179"/>
    </location>
</feature>
<comment type="catalytic activity">
    <reaction evidence="8">
        <text>N(2)-acetyl-L-ornithine + L-glutamate = N-acetyl-L-glutamate + L-ornithine</text>
        <dbReference type="Rhea" id="RHEA:15349"/>
        <dbReference type="ChEBI" id="CHEBI:29985"/>
        <dbReference type="ChEBI" id="CHEBI:44337"/>
        <dbReference type="ChEBI" id="CHEBI:46911"/>
        <dbReference type="ChEBI" id="CHEBI:57805"/>
        <dbReference type="EC" id="2.3.1.35"/>
    </reaction>
</comment>
<dbReference type="NCBIfam" id="NF003802">
    <property type="entry name" value="PRK05388.1"/>
    <property type="match status" value="1"/>
</dbReference>
<keyword evidence="8" id="KW-0055">Arginine biosynthesis</keyword>
<dbReference type="InterPro" id="IPR016117">
    <property type="entry name" value="ArgJ-like_dom_sf"/>
</dbReference>
<comment type="subcellular location">
    <subcellularLocation>
        <location evidence="1 8">Cytoplasm</location>
    </subcellularLocation>
</comment>
<dbReference type="PANTHER" id="PTHR23100:SF0">
    <property type="entry name" value="ARGININE BIOSYNTHESIS BIFUNCTIONAL PROTEIN ARGJ, MITOCHONDRIAL"/>
    <property type="match status" value="1"/>
</dbReference>
<comment type="subunit">
    <text evidence="3 8">Heterotetramer of two alpha and two beta chains.</text>
</comment>
<dbReference type="HAMAP" id="MF_01106">
    <property type="entry name" value="ArgJ"/>
    <property type="match status" value="1"/>
</dbReference>
<evidence type="ECO:0000256" key="5">
    <source>
        <dbReference type="ARBA" id="ARBA00022679"/>
    </source>
</evidence>
<gene>
    <name evidence="8" type="primary">argJ</name>
    <name evidence="9" type="ORF">DEJ47_28785</name>
</gene>
<feature type="site" description="Involved in the stabilization of negative charge on the oxyanion by the formation of the oxyanion hole" evidence="8">
    <location>
        <position position="109"/>
    </location>
</feature>
<keyword evidence="6 8" id="KW-0068">Autocatalytic cleavage</keyword>
<reference evidence="9 10" key="1">
    <citation type="submission" date="2018-05" db="EMBL/GenBank/DDBJ databases">
        <title>Streptomyces venezuelae.</title>
        <authorList>
            <person name="Kim W."/>
            <person name="Lee N."/>
            <person name="Cho B.-K."/>
        </authorList>
    </citation>
    <scope>NUCLEOTIDE SEQUENCE [LARGE SCALE GENOMIC DNA]</scope>
    <source>
        <strain evidence="9 10">ATCC 14583</strain>
    </source>
</reference>
<comment type="pathway">
    <text evidence="8">Amino-acid biosynthesis; L-arginine biosynthesis; L-ornithine and N-acetyl-L-glutamate from L-glutamate and N(2)-acetyl-L-ornithine (cyclic): step 1/1.</text>
</comment>
<evidence type="ECO:0000256" key="8">
    <source>
        <dbReference type="HAMAP-Rule" id="MF_01106"/>
    </source>
</evidence>
<accession>A0A5P2BHQ2</accession>
<comment type="function">
    <text evidence="8">Catalyzes two activities which are involved in the cyclic version of arginine biosynthesis: the synthesis of N-acetylglutamate from glutamate and acetyl-CoA as the acetyl donor, and of ornithine by transacetylation between N(2)-acetylornithine and glutamate.</text>
</comment>
<dbReference type="NCBIfam" id="TIGR00120">
    <property type="entry name" value="ArgJ"/>
    <property type="match status" value="1"/>
</dbReference>
<dbReference type="Proteomes" id="UP000323046">
    <property type="component" value="Chromosome"/>
</dbReference>
<dbReference type="FunFam" id="3.10.20.340:FF:000003">
    <property type="entry name" value="Arginine biosynthesis bifunctional protein ArgJ"/>
    <property type="match status" value="1"/>
</dbReference>
<dbReference type="Gene3D" id="3.10.20.340">
    <property type="entry name" value="ArgJ beta chain, C-terminal domain"/>
    <property type="match status" value="1"/>
</dbReference>
<keyword evidence="8" id="KW-0028">Amino-acid biosynthesis</keyword>
<feature type="binding site" evidence="8">
    <location>
        <position position="146"/>
    </location>
    <ligand>
        <name>substrate</name>
    </ligand>
</feature>
<evidence type="ECO:0000256" key="3">
    <source>
        <dbReference type="ARBA" id="ARBA00011475"/>
    </source>
</evidence>
<name>A0A5P2BHQ2_STRVZ</name>
<feature type="chain" id="PRO_5029077027" description="Arginine biosynthesis bifunctional protein ArgJ alpha chain" evidence="8">
    <location>
        <begin position="1"/>
        <end position="178"/>
    </location>
</feature>
<dbReference type="AlphaFoldDB" id="A0A5P2BHQ2"/>
<keyword evidence="7 8" id="KW-0012">Acyltransferase</keyword>
<dbReference type="GO" id="GO:0005737">
    <property type="term" value="C:cytoplasm"/>
    <property type="evidence" value="ECO:0007669"/>
    <property type="project" value="UniProtKB-SubCell"/>
</dbReference>
<dbReference type="GO" id="GO:0004042">
    <property type="term" value="F:L-glutamate N-acetyltransferase activity"/>
    <property type="evidence" value="ECO:0007669"/>
    <property type="project" value="UniProtKB-UniRule"/>
</dbReference>
<evidence type="ECO:0000256" key="2">
    <source>
        <dbReference type="ARBA" id="ARBA00006774"/>
    </source>
</evidence>
<dbReference type="InterPro" id="IPR042195">
    <property type="entry name" value="ArgJ_beta_C"/>
</dbReference>
<comment type="pathway">
    <text evidence="8">Amino-acid biosynthesis; L-arginine biosynthesis; N(2)-acetyl-L-ornithine from L-glutamate: step 1/4.</text>
</comment>
<comment type="similarity">
    <text evidence="2 8">Belongs to the ArgJ family.</text>
</comment>
<dbReference type="EMBL" id="CP029193">
    <property type="protein sequence ID" value="QES29906.1"/>
    <property type="molecule type" value="Genomic_DNA"/>
</dbReference>
<feature type="site" description="Involved in the stabilization of negative charge on the oxyanion by the formation of the oxyanion hole" evidence="8">
    <location>
        <position position="110"/>
    </location>
</feature>
<dbReference type="UniPathway" id="UPA00068">
    <property type="reaction ID" value="UER00106"/>
</dbReference>
<dbReference type="GO" id="GO:0004358">
    <property type="term" value="F:L-glutamate N-acetyltransferase activity, acting on acetyl-L-ornithine as donor"/>
    <property type="evidence" value="ECO:0007669"/>
    <property type="project" value="UniProtKB-UniRule"/>
</dbReference>
<dbReference type="RefSeq" id="WP_150173050.1">
    <property type="nucleotide sequence ID" value="NZ_CP029193.1"/>
</dbReference>
<dbReference type="Pfam" id="PF01960">
    <property type="entry name" value="ArgJ"/>
    <property type="match status" value="1"/>
</dbReference>
<feature type="binding site" evidence="8">
    <location>
        <position position="179"/>
    </location>
    <ligand>
        <name>substrate</name>
    </ligand>
</feature>
<dbReference type="OrthoDB" id="9804242at2"/>
<dbReference type="EC" id="2.3.1.35" evidence="8"/>
<comment type="catalytic activity">
    <reaction evidence="8">
        <text>L-glutamate + acetyl-CoA = N-acetyl-L-glutamate + CoA + H(+)</text>
        <dbReference type="Rhea" id="RHEA:24292"/>
        <dbReference type="ChEBI" id="CHEBI:15378"/>
        <dbReference type="ChEBI" id="CHEBI:29985"/>
        <dbReference type="ChEBI" id="CHEBI:44337"/>
        <dbReference type="ChEBI" id="CHEBI:57287"/>
        <dbReference type="ChEBI" id="CHEBI:57288"/>
        <dbReference type="EC" id="2.3.1.1"/>
    </reaction>
</comment>
<evidence type="ECO:0000256" key="1">
    <source>
        <dbReference type="ARBA" id="ARBA00004496"/>
    </source>
</evidence>
<evidence type="ECO:0000313" key="9">
    <source>
        <dbReference type="EMBL" id="QES29906.1"/>
    </source>
</evidence>
<dbReference type="GO" id="GO:0006526">
    <property type="term" value="P:L-arginine biosynthetic process"/>
    <property type="evidence" value="ECO:0007669"/>
    <property type="project" value="UniProtKB-UniRule"/>
</dbReference>
<evidence type="ECO:0000256" key="4">
    <source>
        <dbReference type="ARBA" id="ARBA00022490"/>
    </source>
</evidence>
<feature type="binding site" evidence="8">
    <location>
        <position position="383"/>
    </location>
    <ligand>
        <name>substrate</name>
    </ligand>
</feature>
<feature type="site" description="Cleavage; by autolysis" evidence="8">
    <location>
        <begin position="178"/>
        <end position="179"/>
    </location>
</feature>
<feature type="binding site" evidence="8">
    <location>
        <position position="378"/>
    </location>
    <ligand>
        <name>substrate</name>
    </ligand>
</feature>
<evidence type="ECO:0000313" key="10">
    <source>
        <dbReference type="Proteomes" id="UP000323046"/>
    </source>
</evidence>
<dbReference type="GO" id="GO:0006592">
    <property type="term" value="P:ornithine biosynthetic process"/>
    <property type="evidence" value="ECO:0007669"/>
    <property type="project" value="TreeGrafter"/>
</dbReference>
<keyword evidence="5 8" id="KW-0808">Transferase</keyword>
<feature type="binding site" evidence="8">
    <location>
        <position position="259"/>
    </location>
    <ligand>
        <name>substrate</name>
    </ligand>
</feature>
<dbReference type="PANTHER" id="PTHR23100">
    <property type="entry name" value="ARGININE BIOSYNTHESIS BIFUNCTIONAL PROTEIN ARGJ"/>
    <property type="match status" value="1"/>
</dbReference>
<evidence type="ECO:0000256" key="6">
    <source>
        <dbReference type="ARBA" id="ARBA00022813"/>
    </source>
</evidence>
<dbReference type="EC" id="2.3.1.1" evidence="8"/>
<dbReference type="SUPFAM" id="SSF56266">
    <property type="entry name" value="DmpA/ArgJ-like"/>
    <property type="match status" value="1"/>
</dbReference>